<dbReference type="EMBL" id="BGPR01011652">
    <property type="protein sequence ID" value="GBN52357.1"/>
    <property type="molecule type" value="Genomic_DNA"/>
</dbReference>
<protein>
    <submittedName>
        <fullName evidence="1">Uncharacterized protein</fullName>
    </submittedName>
</protein>
<keyword evidence="2" id="KW-1185">Reference proteome</keyword>
<sequence>MNLPQSKQIYFLDIQRLEVLCEEEGRPNSFASETNRRWSTFQRGAYSQRRKLLAAIGQVAAHGQKYVAESPICGDVDHDVSNDTDVMDPQDNILNFCGKEVTFVLK</sequence>
<evidence type="ECO:0000313" key="2">
    <source>
        <dbReference type="Proteomes" id="UP000499080"/>
    </source>
</evidence>
<reference evidence="1 2" key="1">
    <citation type="journal article" date="2019" name="Sci. Rep.">
        <title>Orb-weaving spider Araneus ventricosus genome elucidates the spidroin gene catalogue.</title>
        <authorList>
            <person name="Kono N."/>
            <person name="Nakamura H."/>
            <person name="Ohtoshi R."/>
            <person name="Moran D.A.P."/>
            <person name="Shinohara A."/>
            <person name="Yoshida Y."/>
            <person name="Fujiwara M."/>
            <person name="Mori M."/>
            <person name="Tomita M."/>
            <person name="Arakawa K."/>
        </authorList>
    </citation>
    <scope>NUCLEOTIDE SEQUENCE [LARGE SCALE GENOMIC DNA]</scope>
</reference>
<proteinExistence type="predicted"/>
<organism evidence="1 2">
    <name type="scientific">Araneus ventricosus</name>
    <name type="common">Orbweaver spider</name>
    <name type="synonym">Epeira ventricosa</name>
    <dbReference type="NCBI Taxonomy" id="182803"/>
    <lineage>
        <taxon>Eukaryota</taxon>
        <taxon>Metazoa</taxon>
        <taxon>Ecdysozoa</taxon>
        <taxon>Arthropoda</taxon>
        <taxon>Chelicerata</taxon>
        <taxon>Arachnida</taxon>
        <taxon>Araneae</taxon>
        <taxon>Araneomorphae</taxon>
        <taxon>Entelegynae</taxon>
        <taxon>Araneoidea</taxon>
        <taxon>Araneidae</taxon>
        <taxon>Araneus</taxon>
    </lineage>
</organism>
<gene>
    <name evidence="1" type="ORF">AVEN_25728_1</name>
</gene>
<dbReference type="AlphaFoldDB" id="A0A4Y2PQ35"/>
<comment type="caution">
    <text evidence="1">The sequence shown here is derived from an EMBL/GenBank/DDBJ whole genome shotgun (WGS) entry which is preliminary data.</text>
</comment>
<evidence type="ECO:0000313" key="1">
    <source>
        <dbReference type="EMBL" id="GBN52357.1"/>
    </source>
</evidence>
<accession>A0A4Y2PQ35</accession>
<dbReference type="Proteomes" id="UP000499080">
    <property type="component" value="Unassembled WGS sequence"/>
</dbReference>
<name>A0A4Y2PQ35_ARAVE</name>